<dbReference type="GO" id="GO:0000139">
    <property type="term" value="C:Golgi membrane"/>
    <property type="evidence" value="ECO:0007669"/>
    <property type="project" value="UniProtKB-SubCell"/>
</dbReference>
<protein>
    <recommendedName>
        <fullName evidence="18">Alpha-mannosidase 2</fullName>
        <ecNumber evidence="17">3.2.1.114</ecNumber>
    </recommendedName>
    <alternativeName>
        <fullName evidence="19">Golgi alpha-mannosidase II</fullName>
    </alternativeName>
    <alternativeName>
        <fullName evidence="20">Mannosyl-oligosaccharide 1,3-1,6-alpha-mannosidase</fullName>
    </alternativeName>
</protein>
<dbReference type="Gene3D" id="2.60.40.1180">
    <property type="entry name" value="Golgi alpha-mannosidase II"/>
    <property type="match status" value="1"/>
</dbReference>
<dbReference type="PANTHER" id="PTHR11607">
    <property type="entry name" value="ALPHA-MANNOSIDASE"/>
    <property type="match status" value="1"/>
</dbReference>
<evidence type="ECO:0000256" key="6">
    <source>
        <dbReference type="ARBA" id="ARBA00022692"/>
    </source>
</evidence>
<keyword evidence="12" id="KW-0333">Golgi apparatus</keyword>
<dbReference type="InterPro" id="IPR037094">
    <property type="entry name" value="Glyco_hydro_38_cen_sf"/>
</dbReference>
<keyword evidence="13" id="KW-0472">Membrane</keyword>
<keyword evidence="8 23" id="KW-0378">Hydrolase</keyword>
<comment type="subcellular location">
    <subcellularLocation>
        <location evidence="2">Golgi apparatus membrane</location>
        <topology evidence="2">Single-pass type II membrane protein</topology>
    </subcellularLocation>
</comment>
<proteinExistence type="inferred from homology"/>
<comment type="caution">
    <text evidence="23">The sequence shown here is derived from an EMBL/GenBank/DDBJ whole genome shotgun (WGS) entry which is preliminary data.</text>
</comment>
<dbReference type="SUPFAM" id="SSF88713">
    <property type="entry name" value="Glycoside hydrolase/deacetylase"/>
    <property type="match status" value="1"/>
</dbReference>
<dbReference type="InterPro" id="IPR027291">
    <property type="entry name" value="Glyco_hydro_38_N_sf"/>
</dbReference>
<evidence type="ECO:0000313" key="24">
    <source>
        <dbReference type="Proteomes" id="UP000051574"/>
    </source>
</evidence>
<keyword evidence="7" id="KW-0479">Metal-binding</keyword>
<comment type="subunit">
    <text evidence="5">Homodimer; disulfide-linked.</text>
</comment>
<dbReference type="InterPro" id="IPR028995">
    <property type="entry name" value="Glyco_hydro_57/38_cen_sf"/>
</dbReference>
<evidence type="ECO:0000256" key="4">
    <source>
        <dbReference type="ARBA" id="ARBA00009792"/>
    </source>
</evidence>
<dbReference type="Proteomes" id="UP000051574">
    <property type="component" value="Unassembled WGS sequence"/>
</dbReference>
<dbReference type="AlphaFoldDB" id="A0A0T6B8D9"/>
<dbReference type="SUPFAM" id="SSF88688">
    <property type="entry name" value="Families 57/38 glycoside transferase middle domain"/>
    <property type="match status" value="1"/>
</dbReference>
<dbReference type="Gene3D" id="2.60.40.1360">
    <property type="match status" value="1"/>
</dbReference>
<comment type="catalytic activity">
    <reaction evidence="21">
        <text>N(4)-{beta-D-GlcNAc-(1-&gt;2)-alpha-D-Man-(1-&gt;3)-[alpha-D-Man-(1-&gt;3)-[alpha-D-Man-(1-&gt;6)]-alpha-D-Man-(1-&gt;6)]-beta-D-Man-(1-&gt;4)-beta-D-GlcNAc-(1-&gt;4)-beta-D-GlcNAc}-L-asparaginyl-[protein] + 2 H2O = 2 alpha-D-mannopyranose + an N(4)-{beta-D-GlcNAc-(1-&gt;2)-alpha-D-Man-(1-&gt;3)-[alpha-D-Man-(1-&gt;6)]-beta-D-Man-(1-&gt;4)-beta-D-GlcNAc-(1-&gt;4)-beta-D-GlcNAc}-L-asparaginyl-[protein]</text>
        <dbReference type="Rhea" id="RHEA:56052"/>
        <dbReference type="Rhea" id="RHEA-COMP:14368"/>
        <dbReference type="Rhea" id="RHEA-COMP:14369"/>
        <dbReference type="ChEBI" id="CHEBI:15377"/>
        <dbReference type="ChEBI" id="CHEBI:28729"/>
        <dbReference type="ChEBI" id="CHEBI:60615"/>
        <dbReference type="ChEBI" id="CHEBI:60625"/>
        <dbReference type="EC" id="3.2.1.114"/>
    </reaction>
</comment>
<keyword evidence="10" id="KW-0735">Signal-anchor</keyword>
<dbReference type="GO" id="GO:0030246">
    <property type="term" value="F:carbohydrate binding"/>
    <property type="evidence" value="ECO:0007669"/>
    <property type="project" value="InterPro"/>
</dbReference>
<evidence type="ECO:0000256" key="12">
    <source>
        <dbReference type="ARBA" id="ARBA00023034"/>
    </source>
</evidence>
<evidence type="ECO:0000256" key="19">
    <source>
        <dbReference type="ARBA" id="ARBA00075635"/>
    </source>
</evidence>
<evidence type="ECO:0000256" key="2">
    <source>
        <dbReference type="ARBA" id="ARBA00004323"/>
    </source>
</evidence>
<dbReference type="EC" id="3.2.1.114" evidence="17"/>
<dbReference type="SMART" id="SM00872">
    <property type="entry name" value="Alpha-mann_mid"/>
    <property type="match status" value="1"/>
</dbReference>
<evidence type="ECO:0000256" key="21">
    <source>
        <dbReference type="ARBA" id="ARBA00093232"/>
    </source>
</evidence>
<keyword evidence="14" id="KW-1015">Disulfide bond</keyword>
<evidence type="ECO:0000256" key="9">
    <source>
        <dbReference type="ARBA" id="ARBA00022833"/>
    </source>
</evidence>
<evidence type="ECO:0000256" key="20">
    <source>
        <dbReference type="ARBA" id="ARBA00083602"/>
    </source>
</evidence>
<dbReference type="FunFam" id="1.20.1270.50:FF:000001">
    <property type="entry name" value="Alpha-mannosidase"/>
    <property type="match status" value="1"/>
</dbReference>
<evidence type="ECO:0000256" key="14">
    <source>
        <dbReference type="ARBA" id="ARBA00023157"/>
    </source>
</evidence>
<dbReference type="InterPro" id="IPR011330">
    <property type="entry name" value="Glyco_hydro/deAcase_b/a-brl"/>
</dbReference>
<dbReference type="Gene3D" id="3.20.110.10">
    <property type="entry name" value="Glycoside hydrolase 38, N terminal domain"/>
    <property type="match status" value="1"/>
</dbReference>
<evidence type="ECO:0000256" key="10">
    <source>
        <dbReference type="ARBA" id="ARBA00022968"/>
    </source>
</evidence>
<keyword evidence="6" id="KW-0812">Transmembrane</keyword>
<evidence type="ECO:0000256" key="11">
    <source>
        <dbReference type="ARBA" id="ARBA00022989"/>
    </source>
</evidence>
<dbReference type="Gene3D" id="1.20.1270.50">
    <property type="entry name" value="Glycoside hydrolase family 38, central domain"/>
    <property type="match status" value="1"/>
</dbReference>
<evidence type="ECO:0000313" key="23">
    <source>
        <dbReference type="EMBL" id="KRT83600.1"/>
    </source>
</evidence>
<dbReference type="InterPro" id="IPR011682">
    <property type="entry name" value="Glyco_hydro_38_C"/>
</dbReference>
<accession>A0A0T6B8D9</accession>
<dbReference type="FunFam" id="2.70.98.30:FF:000002">
    <property type="entry name" value="Alpha-mannosidase"/>
    <property type="match status" value="1"/>
</dbReference>
<dbReference type="Pfam" id="PF07748">
    <property type="entry name" value="Glyco_hydro_38C"/>
    <property type="match status" value="1"/>
</dbReference>
<comment type="cofactor">
    <cofactor evidence="1">
        <name>Zn(2+)</name>
        <dbReference type="ChEBI" id="CHEBI:29105"/>
    </cofactor>
</comment>
<comment type="function">
    <text evidence="16">Catalyzes the first committed step in the biosynthesis of complex N-glycans. It controls conversion of high mannose to complex N-glycans; the final hydrolytic step in the N-glycan maturation pathway.</text>
</comment>
<dbReference type="PANTHER" id="PTHR11607:SF3">
    <property type="entry name" value="LYSOSOMAL ALPHA-MANNOSIDASE"/>
    <property type="match status" value="1"/>
</dbReference>
<dbReference type="InterPro" id="IPR050843">
    <property type="entry name" value="Glycosyl_Hydrlase_38"/>
</dbReference>
<gene>
    <name evidence="23" type="ORF">AMK59_3665</name>
</gene>
<evidence type="ECO:0000256" key="16">
    <source>
        <dbReference type="ARBA" id="ARBA00059516"/>
    </source>
</evidence>
<sequence>MNSNLNLNVHAQFGTLTDYFNALHAEISINEFPPLSGDFFTYADRDDHYWSGYYTSRPFYKRMDRALMYYVRAAETILSLAQLGDKPELQNAGNKFNGLEKQLTSARLAQSLFQHHDGITGTAKSHVMIDYGDKMLQAIKECQFVIQQCVNLLLSGPGIDVDWSDTLYYNIDDVRTEQDALPEQYTITIGLELSTKRVVIYNSLTFTRKEVVTFLVSTPFIEVIDYDGNRVRCQVSPVFEYGSSMSNSKYTLTFIATIPPLALIEYVINAVSEMETPLETTNAKIRIYNQYADVIAPTGFTSNLEVNPSSTDFTIQNSEVTASFNNLGLLKAIKIGSKTYPIHLDFAKYGVRQSAERSGAYLFLPDREAVAINVENTIIRVIEGPIVSSVSVQIPYVHHTVLLYNSSGGDGLGIEIQNVVNIEKTSNFEIVMRLSTNIKNAEEFFTDLNGYQILRRKRFKKLPIQANFYPMPTTMFIEDKDVRMTVLTGSPVGGSSLKEGQVEVMLDRKLMQDDNLGLGQGVTDNHPTRHIFKILLERKTSKCQTTIENHPAGFTSLASQVALEVISNPLVKLLRIDDDDTSSDKFHIPLRTEMGMDYSLPVLRSGITVKNKNYFGLVLHRRYLDLCYADKTLLARFPLSNGGVNITDLLPTQSNSKFNQASLSFLLMKSPLDIKGSINLCPMDIKAFLLHR</sequence>
<evidence type="ECO:0000256" key="17">
    <source>
        <dbReference type="ARBA" id="ARBA00066412"/>
    </source>
</evidence>
<evidence type="ECO:0000259" key="22">
    <source>
        <dbReference type="SMART" id="SM00872"/>
    </source>
</evidence>
<comment type="pathway">
    <text evidence="3">Protein modification; protein glycosylation.</text>
</comment>
<comment type="similarity">
    <text evidence="4">Belongs to the glycosyl hydrolase 38 family.</text>
</comment>
<evidence type="ECO:0000256" key="1">
    <source>
        <dbReference type="ARBA" id="ARBA00001947"/>
    </source>
</evidence>
<evidence type="ECO:0000256" key="8">
    <source>
        <dbReference type="ARBA" id="ARBA00022801"/>
    </source>
</evidence>
<dbReference type="InterPro" id="IPR013780">
    <property type="entry name" value="Glyco_hydro_b"/>
</dbReference>
<dbReference type="Gene3D" id="2.70.98.30">
    <property type="entry name" value="Golgi alpha-mannosidase II, domain 4"/>
    <property type="match status" value="1"/>
</dbReference>
<dbReference type="GO" id="GO:0004572">
    <property type="term" value="F:mannosyl-oligosaccharide 1,3-1,6-alpha-mannosidase activity"/>
    <property type="evidence" value="ECO:0007669"/>
    <property type="project" value="UniProtKB-EC"/>
</dbReference>
<evidence type="ECO:0000256" key="3">
    <source>
        <dbReference type="ARBA" id="ARBA00004922"/>
    </source>
</evidence>
<name>A0A0T6B8D9_9SCAR</name>
<dbReference type="OrthoDB" id="10261055at2759"/>
<dbReference type="InterPro" id="IPR015341">
    <property type="entry name" value="Glyco_hydro_38_cen"/>
</dbReference>
<evidence type="ECO:0000256" key="13">
    <source>
        <dbReference type="ARBA" id="ARBA00023136"/>
    </source>
</evidence>
<dbReference type="InterPro" id="IPR011013">
    <property type="entry name" value="Gal_mutarotase_sf_dom"/>
</dbReference>
<evidence type="ECO:0000256" key="15">
    <source>
        <dbReference type="ARBA" id="ARBA00023295"/>
    </source>
</evidence>
<keyword evidence="24" id="KW-1185">Reference proteome</keyword>
<dbReference type="EMBL" id="LJIG01009178">
    <property type="protein sequence ID" value="KRT83600.1"/>
    <property type="molecule type" value="Genomic_DNA"/>
</dbReference>
<keyword evidence="9" id="KW-0862">Zinc</keyword>
<dbReference type="Pfam" id="PF09261">
    <property type="entry name" value="Alpha-mann_mid"/>
    <property type="match status" value="1"/>
</dbReference>
<dbReference type="FunFam" id="2.60.40.1180:FF:000019">
    <property type="entry name" value="Alpha-mannosidase 2"/>
    <property type="match status" value="1"/>
</dbReference>
<reference evidence="23 24" key="1">
    <citation type="submission" date="2015-09" db="EMBL/GenBank/DDBJ databases">
        <title>Draft genome of the scarab beetle Oryctes borbonicus.</title>
        <authorList>
            <person name="Meyer J.M."/>
            <person name="Markov G.V."/>
            <person name="Baskaran P."/>
            <person name="Herrmann M."/>
            <person name="Sommer R.J."/>
            <person name="Roedelsperger C."/>
        </authorList>
    </citation>
    <scope>NUCLEOTIDE SEQUENCE [LARGE SCALE GENOMIC DNA]</scope>
    <source>
        <strain evidence="23">OB123</strain>
        <tissue evidence="23">Whole animal</tissue>
    </source>
</reference>
<keyword evidence="11" id="KW-1133">Transmembrane helix</keyword>
<dbReference type="GO" id="GO:0006491">
    <property type="term" value="P:N-glycan processing"/>
    <property type="evidence" value="ECO:0007669"/>
    <property type="project" value="TreeGrafter"/>
</dbReference>
<evidence type="ECO:0000256" key="7">
    <source>
        <dbReference type="ARBA" id="ARBA00022723"/>
    </source>
</evidence>
<dbReference type="SUPFAM" id="SSF74650">
    <property type="entry name" value="Galactose mutarotase-like"/>
    <property type="match status" value="1"/>
</dbReference>
<feature type="domain" description="Glycoside hydrolase family 38 central" evidence="22">
    <location>
        <begin position="48"/>
        <end position="135"/>
    </location>
</feature>
<dbReference type="GO" id="GO:0006013">
    <property type="term" value="P:mannose metabolic process"/>
    <property type="evidence" value="ECO:0007669"/>
    <property type="project" value="InterPro"/>
</dbReference>
<organism evidence="23 24">
    <name type="scientific">Oryctes borbonicus</name>
    <dbReference type="NCBI Taxonomy" id="1629725"/>
    <lineage>
        <taxon>Eukaryota</taxon>
        <taxon>Metazoa</taxon>
        <taxon>Ecdysozoa</taxon>
        <taxon>Arthropoda</taxon>
        <taxon>Hexapoda</taxon>
        <taxon>Insecta</taxon>
        <taxon>Pterygota</taxon>
        <taxon>Neoptera</taxon>
        <taxon>Endopterygota</taxon>
        <taxon>Coleoptera</taxon>
        <taxon>Polyphaga</taxon>
        <taxon>Scarabaeiformia</taxon>
        <taxon>Scarabaeidae</taxon>
        <taxon>Dynastinae</taxon>
        <taxon>Oryctes</taxon>
    </lineage>
</organism>
<dbReference type="GO" id="GO:0046872">
    <property type="term" value="F:metal ion binding"/>
    <property type="evidence" value="ECO:0007669"/>
    <property type="project" value="UniProtKB-KW"/>
</dbReference>
<evidence type="ECO:0000256" key="18">
    <source>
        <dbReference type="ARBA" id="ARBA00071851"/>
    </source>
</evidence>
<evidence type="ECO:0000256" key="5">
    <source>
        <dbReference type="ARBA" id="ARBA00011748"/>
    </source>
</evidence>
<keyword evidence="15" id="KW-0326">Glycosidase</keyword>